<accession>A0A7N1A883</accession>
<keyword evidence="1" id="KW-0472">Membrane</keyword>
<evidence type="ECO:0000256" key="1">
    <source>
        <dbReference type="SAM" id="Phobius"/>
    </source>
</evidence>
<dbReference type="Gramene" id="Kaladp1260s0005.1.v1.1">
    <property type="protein sequence ID" value="Kaladp1260s0005.1.v1.1.CDS.1"/>
    <property type="gene ID" value="Kaladp1260s0005.v1.1"/>
</dbReference>
<evidence type="ECO:0000313" key="2">
    <source>
        <dbReference type="EnsemblPlants" id="Kaladp1260s0005.1.v1.1.CDS.1"/>
    </source>
</evidence>
<keyword evidence="1" id="KW-0812">Transmembrane</keyword>
<evidence type="ECO:0000313" key="3">
    <source>
        <dbReference type="Proteomes" id="UP000594263"/>
    </source>
</evidence>
<dbReference type="EnsemblPlants" id="Kaladp1260s0005.1.v1.1">
    <property type="protein sequence ID" value="Kaladp1260s0005.1.v1.1.CDS.1"/>
    <property type="gene ID" value="Kaladp1260s0005.v1.1"/>
</dbReference>
<proteinExistence type="predicted"/>
<dbReference type="Proteomes" id="UP000594263">
    <property type="component" value="Unplaced"/>
</dbReference>
<reference evidence="2" key="1">
    <citation type="submission" date="2021-01" db="UniProtKB">
        <authorList>
            <consortium name="EnsemblPlants"/>
        </authorList>
    </citation>
    <scope>IDENTIFICATION</scope>
</reference>
<feature type="transmembrane region" description="Helical" evidence="1">
    <location>
        <begin position="20"/>
        <end position="40"/>
    </location>
</feature>
<name>A0A7N1A883_KALFE</name>
<organism evidence="2 3">
    <name type="scientific">Kalanchoe fedtschenkoi</name>
    <name type="common">Lavender scallops</name>
    <name type="synonym">South American air plant</name>
    <dbReference type="NCBI Taxonomy" id="63787"/>
    <lineage>
        <taxon>Eukaryota</taxon>
        <taxon>Viridiplantae</taxon>
        <taxon>Streptophyta</taxon>
        <taxon>Embryophyta</taxon>
        <taxon>Tracheophyta</taxon>
        <taxon>Spermatophyta</taxon>
        <taxon>Magnoliopsida</taxon>
        <taxon>eudicotyledons</taxon>
        <taxon>Gunneridae</taxon>
        <taxon>Pentapetalae</taxon>
        <taxon>Saxifragales</taxon>
        <taxon>Crassulaceae</taxon>
        <taxon>Kalanchoe</taxon>
    </lineage>
</organism>
<keyword evidence="3" id="KW-1185">Reference proteome</keyword>
<dbReference type="AlphaFoldDB" id="A0A7N1A883"/>
<keyword evidence="1" id="KW-1133">Transmembrane helix</keyword>
<protein>
    <submittedName>
        <fullName evidence="2">Uncharacterized protein</fullName>
    </submittedName>
</protein>
<sequence length="58" mass="7070">MEPGNFYFYFLYMQNSKTPIFIYIFKFRICIPCLCFLGIFEWWVSQNQGKVDVFDMSC</sequence>